<reference evidence="12 13" key="1">
    <citation type="submission" date="2021-03" db="EMBL/GenBank/DDBJ databases">
        <title>Genomic Encyclopedia of Type Strains, Phase IV (KMG-IV): sequencing the most valuable type-strain genomes for metagenomic binning, comparative biology and taxonomic classification.</title>
        <authorList>
            <person name="Goeker M."/>
        </authorList>
    </citation>
    <scope>NUCLEOTIDE SEQUENCE [LARGE SCALE GENOMIC DNA]</scope>
    <source>
        <strain evidence="12 13">DSM 27138</strain>
    </source>
</reference>
<feature type="domain" description="Aminotransferase class V" evidence="11">
    <location>
        <begin position="5"/>
        <end position="363"/>
    </location>
</feature>
<dbReference type="InterPro" id="IPR015421">
    <property type="entry name" value="PyrdxlP-dep_Trfase_major"/>
</dbReference>
<dbReference type="RefSeq" id="WP_209465634.1">
    <property type="nucleotide sequence ID" value="NZ_JAGGLG010000005.1"/>
</dbReference>
<evidence type="ECO:0000256" key="8">
    <source>
        <dbReference type="ARBA" id="ARBA00023014"/>
    </source>
</evidence>
<dbReference type="SUPFAM" id="SSF53383">
    <property type="entry name" value="PLP-dependent transferases"/>
    <property type="match status" value="1"/>
</dbReference>
<proteinExistence type="inferred from homology"/>
<comment type="catalytic activity">
    <reaction evidence="9">
        <text>(sulfur carrier)-H + L-cysteine = (sulfur carrier)-SH + L-alanine</text>
        <dbReference type="Rhea" id="RHEA:43892"/>
        <dbReference type="Rhea" id="RHEA-COMP:14737"/>
        <dbReference type="Rhea" id="RHEA-COMP:14739"/>
        <dbReference type="ChEBI" id="CHEBI:29917"/>
        <dbReference type="ChEBI" id="CHEBI:35235"/>
        <dbReference type="ChEBI" id="CHEBI:57972"/>
        <dbReference type="ChEBI" id="CHEBI:64428"/>
        <dbReference type="EC" id="2.8.1.7"/>
    </reaction>
</comment>
<keyword evidence="6" id="KW-0663">Pyridoxal phosphate</keyword>
<dbReference type="InterPro" id="IPR020578">
    <property type="entry name" value="Aminotrans_V_PyrdxlP_BS"/>
</dbReference>
<dbReference type="InterPro" id="IPR016454">
    <property type="entry name" value="Cysteine_dSase"/>
</dbReference>
<dbReference type="InterPro" id="IPR015424">
    <property type="entry name" value="PyrdxlP-dep_Trfase"/>
</dbReference>
<accession>A0ABS4JRB2</accession>
<dbReference type="Gene3D" id="1.10.260.50">
    <property type="match status" value="1"/>
</dbReference>
<organism evidence="12 13">
    <name type="scientific">Symbiobacterium terraclitae</name>
    <dbReference type="NCBI Taxonomy" id="557451"/>
    <lineage>
        <taxon>Bacteria</taxon>
        <taxon>Bacillati</taxon>
        <taxon>Bacillota</taxon>
        <taxon>Clostridia</taxon>
        <taxon>Eubacteriales</taxon>
        <taxon>Symbiobacteriaceae</taxon>
        <taxon>Symbiobacterium</taxon>
    </lineage>
</organism>
<dbReference type="Proteomes" id="UP001519289">
    <property type="component" value="Unassembled WGS sequence"/>
</dbReference>
<evidence type="ECO:0000259" key="11">
    <source>
        <dbReference type="Pfam" id="PF00266"/>
    </source>
</evidence>
<gene>
    <name evidence="12" type="ORF">J2Z79_000873</name>
</gene>
<evidence type="ECO:0000313" key="12">
    <source>
        <dbReference type="EMBL" id="MBP2017490.1"/>
    </source>
</evidence>
<dbReference type="PROSITE" id="PS00595">
    <property type="entry name" value="AA_TRANSFER_CLASS_5"/>
    <property type="match status" value="1"/>
</dbReference>
<comment type="caution">
    <text evidence="12">The sequence shown here is derived from an EMBL/GenBank/DDBJ whole genome shotgun (WGS) entry which is preliminary data.</text>
</comment>
<keyword evidence="4 12" id="KW-0808">Transferase</keyword>
<keyword evidence="5" id="KW-0479">Metal-binding</keyword>
<dbReference type="EC" id="2.8.1.7" evidence="3"/>
<comment type="similarity">
    <text evidence="2">Belongs to the class-V pyridoxal-phosphate-dependent aminotransferase family. NifS/IscS subfamily.</text>
</comment>
<evidence type="ECO:0000256" key="6">
    <source>
        <dbReference type="ARBA" id="ARBA00022898"/>
    </source>
</evidence>
<evidence type="ECO:0000256" key="4">
    <source>
        <dbReference type="ARBA" id="ARBA00022679"/>
    </source>
</evidence>
<evidence type="ECO:0000256" key="3">
    <source>
        <dbReference type="ARBA" id="ARBA00012239"/>
    </source>
</evidence>
<dbReference type="EMBL" id="JAGGLG010000005">
    <property type="protein sequence ID" value="MBP2017490.1"/>
    <property type="molecule type" value="Genomic_DNA"/>
</dbReference>
<evidence type="ECO:0000256" key="7">
    <source>
        <dbReference type="ARBA" id="ARBA00023004"/>
    </source>
</evidence>
<keyword evidence="7" id="KW-0408">Iron</keyword>
<dbReference type="PANTHER" id="PTHR11601:SF34">
    <property type="entry name" value="CYSTEINE DESULFURASE"/>
    <property type="match status" value="1"/>
</dbReference>
<comment type="cofactor">
    <cofactor evidence="1 10">
        <name>pyridoxal 5'-phosphate</name>
        <dbReference type="ChEBI" id="CHEBI:597326"/>
    </cofactor>
</comment>
<evidence type="ECO:0000256" key="10">
    <source>
        <dbReference type="RuleBase" id="RU004504"/>
    </source>
</evidence>
<dbReference type="PANTHER" id="PTHR11601">
    <property type="entry name" value="CYSTEINE DESULFURYLASE FAMILY MEMBER"/>
    <property type="match status" value="1"/>
</dbReference>
<dbReference type="PIRSF" id="PIRSF005572">
    <property type="entry name" value="NifS"/>
    <property type="match status" value="1"/>
</dbReference>
<sequence length="379" mass="39440">MPQPIYLDYNATTPVDPAVVAAMMPYFTDHFGNPHSDHALGSVARTAVEAAREQVAGLIGAGPGEIVFTSCASESINLAVKGVALARGRGHIITSGIEHPATLQACRYLERQYGFALTVLPADGRGRIDPEAVRRALRPDTILISLLHAQNETGVIQPVAEVGRIAREAGVLFHVDAAQSCGKIPVDVAEIGCDLLTVAGHKLYAPKGVGALYVRRGVALHPLIHGADYEEGRRAGTENVPYLVALGRACEIAQLKLATGESRRLAELRDRLESRLTAALPVRVTGEGAPRLPNTLHLRFAGLAGNDLLAAAPEVAASTGSACHAGVSEPSAVLLAMGLDAGDALGAVRLSVGRFTTPEEVDAAAGVLIAAARRLASGA</sequence>
<dbReference type="Gene3D" id="3.90.1150.10">
    <property type="entry name" value="Aspartate Aminotransferase, domain 1"/>
    <property type="match status" value="1"/>
</dbReference>
<evidence type="ECO:0000256" key="1">
    <source>
        <dbReference type="ARBA" id="ARBA00001933"/>
    </source>
</evidence>
<evidence type="ECO:0000256" key="5">
    <source>
        <dbReference type="ARBA" id="ARBA00022723"/>
    </source>
</evidence>
<evidence type="ECO:0000313" key="13">
    <source>
        <dbReference type="Proteomes" id="UP001519289"/>
    </source>
</evidence>
<name>A0ABS4JRB2_9FIRM</name>
<evidence type="ECO:0000256" key="2">
    <source>
        <dbReference type="ARBA" id="ARBA00006490"/>
    </source>
</evidence>
<protein>
    <recommendedName>
        <fullName evidence="3">cysteine desulfurase</fullName>
        <ecNumber evidence="3">2.8.1.7</ecNumber>
    </recommendedName>
</protein>
<evidence type="ECO:0000256" key="9">
    <source>
        <dbReference type="ARBA" id="ARBA00050776"/>
    </source>
</evidence>
<dbReference type="InterPro" id="IPR015422">
    <property type="entry name" value="PyrdxlP-dep_Trfase_small"/>
</dbReference>
<dbReference type="Gene3D" id="3.40.640.10">
    <property type="entry name" value="Type I PLP-dependent aspartate aminotransferase-like (Major domain)"/>
    <property type="match status" value="1"/>
</dbReference>
<keyword evidence="8" id="KW-0411">Iron-sulfur</keyword>
<dbReference type="InterPro" id="IPR000192">
    <property type="entry name" value="Aminotrans_V_dom"/>
</dbReference>
<dbReference type="Pfam" id="PF00266">
    <property type="entry name" value="Aminotran_5"/>
    <property type="match status" value="1"/>
</dbReference>
<dbReference type="GO" id="GO:0031071">
    <property type="term" value="F:cysteine desulfurase activity"/>
    <property type="evidence" value="ECO:0007669"/>
    <property type="project" value="UniProtKB-EC"/>
</dbReference>
<keyword evidence="13" id="KW-1185">Reference proteome</keyword>